<keyword evidence="3" id="KW-0479">Metal-binding</keyword>
<comment type="subcellular location">
    <subcellularLocation>
        <location evidence="1">Nucleus</location>
    </subcellularLocation>
</comment>
<evidence type="ECO:0000256" key="1">
    <source>
        <dbReference type="ARBA" id="ARBA00004123"/>
    </source>
</evidence>
<dbReference type="SUPFAM" id="SSF57667">
    <property type="entry name" value="beta-beta-alpha zinc fingers"/>
    <property type="match status" value="1"/>
</dbReference>
<dbReference type="SMART" id="SM00355">
    <property type="entry name" value="ZnF_C2H2"/>
    <property type="match status" value="2"/>
</dbReference>
<feature type="domain" description="C2H2-type" evidence="10">
    <location>
        <begin position="334"/>
        <end position="360"/>
    </location>
</feature>
<dbReference type="GO" id="GO:0005634">
    <property type="term" value="C:nucleus"/>
    <property type="evidence" value="ECO:0007669"/>
    <property type="project" value="UniProtKB-SubCell"/>
</dbReference>
<dbReference type="PROSITE" id="PS00028">
    <property type="entry name" value="ZINC_FINGER_C2H2_1"/>
    <property type="match status" value="2"/>
</dbReference>
<evidence type="ECO:0000256" key="6">
    <source>
        <dbReference type="ARBA" id="ARBA00022833"/>
    </source>
</evidence>
<dbReference type="GO" id="GO:0008270">
    <property type="term" value="F:zinc ion binding"/>
    <property type="evidence" value="ECO:0007669"/>
    <property type="project" value="UniProtKB-KW"/>
</dbReference>
<dbReference type="Ensembl" id="ENSAZOT00000014157.1">
    <property type="protein sequence ID" value="ENSAZOP00000013165.1"/>
    <property type="gene ID" value="ENSAZOG00000008499.1"/>
</dbReference>
<dbReference type="PANTHER" id="PTHR23235">
    <property type="entry name" value="KRUEPPEL-LIKE TRANSCRIPTION FACTOR"/>
    <property type="match status" value="1"/>
</dbReference>
<evidence type="ECO:0000256" key="4">
    <source>
        <dbReference type="ARBA" id="ARBA00022737"/>
    </source>
</evidence>
<dbReference type="FunFam" id="3.30.160.60:FF:002343">
    <property type="entry name" value="Zinc finger protein 33A"/>
    <property type="match status" value="1"/>
</dbReference>
<feature type="domain" description="C2H2-type" evidence="10">
    <location>
        <begin position="306"/>
        <end position="333"/>
    </location>
</feature>
<comment type="similarity">
    <text evidence="2">Belongs to the krueppel C2H2-type zinc-finger protein family.</text>
</comment>
<evidence type="ECO:0000313" key="11">
    <source>
        <dbReference type="Ensembl" id="ENSAZOP00000013165.1"/>
    </source>
</evidence>
<dbReference type="PANTHER" id="PTHR23235:SF142">
    <property type="entry name" value="ZINC FINGER PROTEIN 384"/>
    <property type="match status" value="1"/>
</dbReference>
<dbReference type="PROSITE" id="PS50157">
    <property type="entry name" value="ZINC_FINGER_C2H2_2"/>
    <property type="match status" value="2"/>
</dbReference>
<evidence type="ECO:0000256" key="2">
    <source>
        <dbReference type="ARBA" id="ARBA00006991"/>
    </source>
</evidence>
<keyword evidence="6" id="KW-0862">Zinc</keyword>
<accession>A0A8B9UTW8</accession>
<dbReference type="GO" id="GO:0000981">
    <property type="term" value="F:DNA-binding transcription factor activity, RNA polymerase II-specific"/>
    <property type="evidence" value="ECO:0007669"/>
    <property type="project" value="TreeGrafter"/>
</dbReference>
<dbReference type="GO" id="GO:0000978">
    <property type="term" value="F:RNA polymerase II cis-regulatory region sequence-specific DNA binding"/>
    <property type="evidence" value="ECO:0007669"/>
    <property type="project" value="TreeGrafter"/>
</dbReference>
<evidence type="ECO:0000256" key="7">
    <source>
        <dbReference type="ARBA" id="ARBA00023242"/>
    </source>
</evidence>
<evidence type="ECO:0000313" key="12">
    <source>
        <dbReference type="Proteomes" id="UP000694549"/>
    </source>
</evidence>
<dbReference type="AlphaFoldDB" id="A0A8B9UTW8"/>
<keyword evidence="4" id="KW-0677">Repeat</keyword>
<evidence type="ECO:0000259" key="10">
    <source>
        <dbReference type="PROSITE" id="PS50157"/>
    </source>
</evidence>
<evidence type="ECO:0000256" key="8">
    <source>
        <dbReference type="PROSITE-ProRule" id="PRU00042"/>
    </source>
</evidence>
<reference evidence="11" key="1">
    <citation type="submission" date="2025-08" db="UniProtKB">
        <authorList>
            <consortium name="Ensembl"/>
        </authorList>
    </citation>
    <scope>IDENTIFICATION</scope>
</reference>
<feature type="region of interest" description="Disordered" evidence="9">
    <location>
        <begin position="1"/>
        <end position="26"/>
    </location>
</feature>
<organism evidence="11 12">
    <name type="scientific">Anas zonorhyncha</name>
    <name type="common">Eastern spot-billed duck</name>
    <dbReference type="NCBI Taxonomy" id="75864"/>
    <lineage>
        <taxon>Eukaryota</taxon>
        <taxon>Metazoa</taxon>
        <taxon>Chordata</taxon>
        <taxon>Craniata</taxon>
        <taxon>Vertebrata</taxon>
        <taxon>Euteleostomi</taxon>
        <taxon>Archelosauria</taxon>
        <taxon>Archosauria</taxon>
        <taxon>Dinosauria</taxon>
        <taxon>Saurischia</taxon>
        <taxon>Theropoda</taxon>
        <taxon>Coelurosauria</taxon>
        <taxon>Aves</taxon>
        <taxon>Neognathae</taxon>
        <taxon>Galloanserae</taxon>
        <taxon>Anseriformes</taxon>
        <taxon>Anatidae</taxon>
        <taxon>Anatinae</taxon>
        <taxon>Anas</taxon>
    </lineage>
</organism>
<feature type="region of interest" description="Disordered" evidence="9">
    <location>
        <begin position="118"/>
        <end position="186"/>
    </location>
</feature>
<dbReference type="InterPro" id="IPR013087">
    <property type="entry name" value="Znf_C2H2_type"/>
</dbReference>
<proteinExistence type="inferred from homology"/>
<protein>
    <recommendedName>
        <fullName evidence="10">C2H2-type domain-containing protein</fullName>
    </recommendedName>
</protein>
<evidence type="ECO:0000256" key="9">
    <source>
        <dbReference type="SAM" id="MobiDB-lite"/>
    </source>
</evidence>
<dbReference type="InterPro" id="IPR036236">
    <property type="entry name" value="Znf_C2H2_sf"/>
</dbReference>
<evidence type="ECO:0000256" key="5">
    <source>
        <dbReference type="ARBA" id="ARBA00022771"/>
    </source>
</evidence>
<keyword evidence="5 8" id="KW-0863">Zinc-finger</keyword>
<feature type="compositionally biased region" description="Basic and acidic residues" evidence="9">
    <location>
        <begin position="79"/>
        <end position="92"/>
    </location>
</feature>
<evidence type="ECO:0000256" key="3">
    <source>
        <dbReference type="ARBA" id="ARBA00022723"/>
    </source>
</evidence>
<name>A0A8B9UTW8_9AVES</name>
<dbReference type="GO" id="GO:0045892">
    <property type="term" value="P:negative regulation of DNA-templated transcription"/>
    <property type="evidence" value="ECO:0007669"/>
    <property type="project" value="UniProtKB-ARBA"/>
</dbReference>
<feature type="region of interest" description="Disordered" evidence="9">
    <location>
        <begin position="275"/>
        <end position="305"/>
    </location>
</feature>
<dbReference type="Pfam" id="PF00096">
    <property type="entry name" value="zf-C2H2"/>
    <property type="match status" value="2"/>
</dbReference>
<feature type="region of interest" description="Disordered" evidence="9">
    <location>
        <begin position="79"/>
        <end position="102"/>
    </location>
</feature>
<feature type="region of interest" description="Disordered" evidence="9">
    <location>
        <begin position="201"/>
        <end position="232"/>
    </location>
</feature>
<dbReference type="Proteomes" id="UP000694549">
    <property type="component" value="Unplaced"/>
</dbReference>
<keyword evidence="7" id="KW-0539">Nucleus</keyword>
<dbReference type="Gene3D" id="3.30.160.60">
    <property type="entry name" value="Classic Zinc Finger"/>
    <property type="match status" value="2"/>
</dbReference>
<keyword evidence="12" id="KW-1185">Reference proteome</keyword>
<reference evidence="11" key="2">
    <citation type="submission" date="2025-09" db="UniProtKB">
        <authorList>
            <consortium name="Ensembl"/>
        </authorList>
    </citation>
    <scope>IDENTIFICATION</scope>
</reference>
<feature type="compositionally biased region" description="Low complexity" evidence="9">
    <location>
        <begin position="134"/>
        <end position="152"/>
    </location>
</feature>
<feature type="compositionally biased region" description="Basic and acidic residues" evidence="9">
    <location>
        <begin position="218"/>
        <end position="232"/>
    </location>
</feature>
<sequence length="360" mass="37751">MEGEGSNQPAGGAAWRSPEPPCARAPPGAASPLAFWGRFGTGGHFCLGSLCRFSQGAAWLEAAVLSLGTPRPPAMELEEKPFVGDPQGEGRRGVPGPHGAGKGWAAVKHEVVVKTEPEDEPAIGYPQHPGARATTPGIPSVPSVPSVPSTSIKTELDIKTEPEDDSYGDCCPREEEEPPDPAACDAKPEVIVKVEPEEEAYIGCPQGPGDPGAAGGEGKGEKRPKEEPEDVKPELALLEKSPEAAPRGSQWIVQPARGGTAEPRGLCVGMGTAPVPPASTAGHKVTSAPGTEPARRPRSHGTERPFACSECGKSFQHRGNLITHLRVHTGEKPFACTVCGKSFSQKGDLMRHQRIHTGEK</sequence>
<dbReference type="FunFam" id="3.30.160.60:FF:000249">
    <property type="entry name" value="Zinc finger protein 154"/>
    <property type="match status" value="1"/>
</dbReference>